<proteinExistence type="predicted"/>
<keyword evidence="2" id="KW-1185">Reference proteome</keyword>
<evidence type="ECO:0000313" key="2">
    <source>
        <dbReference type="Proteomes" id="UP001290894"/>
    </source>
</evidence>
<dbReference type="RefSeq" id="WP_021203789.1">
    <property type="nucleotide sequence ID" value="NZ_JAXUAC010000007.1"/>
</dbReference>
<name>A0ABU5MF26_9GAMM</name>
<dbReference type="EMBL" id="JAXUAC010000007">
    <property type="protein sequence ID" value="MDZ7511331.1"/>
    <property type="molecule type" value="Genomic_DNA"/>
</dbReference>
<gene>
    <name evidence="1" type="ORF">U5F72_05855</name>
</gene>
<dbReference type="Proteomes" id="UP001290894">
    <property type="component" value="Unassembled WGS sequence"/>
</dbReference>
<accession>A0ABU5MF26</accession>
<reference evidence="1 2" key="1">
    <citation type="submission" date="2023-12" db="EMBL/GenBank/DDBJ databases">
        <title>'Antibacterial potential of Stenotrophomonas maltophilia cystic fibrosis isolates' (manuscript under preparation).</title>
        <authorList>
            <person name="Crisan C.V."/>
            <person name="Pettis M."/>
            <person name="Goldberg J.B."/>
        </authorList>
    </citation>
    <scope>NUCLEOTIDE SEQUENCE [LARGE SCALE GENOMIC DNA]</scope>
    <source>
        <strain evidence="1 2">CCV155</strain>
    </source>
</reference>
<organism evidence="1 2">
    <name type="scientific">Stenotrophomonas muris</name>
    <dbReference type="NCBI Taxonomy" id="2963283"/>
    <lineage>
        <taxon>Bacteria</taxon>
        <taxon>Pseudomonadati</taxon>
        <taxon>Pseudomonadota</taxon>
        <taxon>Gammaproteobacteria</taxon>
        <taxon>Lysobacterales</taxon>
        <taxon>Lysobacteraceae</taxon>
        <taxon>Stenotrophomonas</taxon>
    </lineage>
</organism>
<comment type="caution">
    <text evidence="1">The sequence shown here is derived from an EMBL/GenBank/DDBJ whole genome shotgun (WGS) entry which is preliminary data.</text>
</comment>
<sequence length="58" mass="6666">MADILKMNFEMGRTQLQGRLVEANLPDNLYRTAEDEFRKVKDAILDGVKNGKYVVPPR</sequence>
<evidence type="ECO:0000313" key="1">
    <source>
        <dbReference type="EMBL" id="MDZ7511331.1"/>
    </source>
</evidence>
<protein>
    <submittedName>
        <fullName evidence="1">Uncharacterized protein</fullName>
    </submittedName>
</protein>